<dbReference type="Proteomes" id="UP001250932">
    <property type="component" value="Unassembled WGS sequence"/>
</dbReference>
<protein>
    <submittedName>
        <fullName evidence="1">Uncharacterized protein</fullName>
    </submittedName>
</protein>
<dbReference type="RefSeq" id="WP_313832988.1">
    <property type="nucleotide sequence ID" value="NZ_JAQOUE010000001.1"/>
</dbReference>
<evidence type="ECO:0000313" key="1">
    <source>
        <dbReference type="EMBL" id="MDT7042562.1"/>
    </source>
</evidence>
<name>A0ABU3K876_9BACT</name>
<keyword evidence="2" id="KW-1185">Reference proteome</keyword>
<comment type="caution">
    <text evidence="1">The sequence shown here is derived from an EMBL/GenBank/DDBJ whole genome shotgun (WGS) entry which is preliminary data.</text>
</comment>
<accession>A0ABU3K876</accession>
<reference evidence="1 2" key="1">
    <citation type="journal article" date="2023" name="ISME J.">
        <title>Cultivation and genomic characterization of novel and ubiquitous marine nitrite-oxidizing bacteria from the Nitrospirales.</title>
        <authorList>
            <person name="Mueller A.J."/>
            <person name="Daebeler A."/>
            <person name="Herbold C.W."/>
            <person name="Kirkegaard R.H."/>
            <person name="Daims H."/>
        </authorList>
    </citation>
    <scope>NUCLEOTIDE SEQUENCE [LARGE SCALE GENOMIC DNA]</scope>
    <source>
        <strain evidence="1 2">EB</strain>
    </source>
</reference>
<organism evidence="1 2">
    <name type="scientific">Candidatus Nitronereus thalassa</name>
    <dbReference type="NCBI Taxonomy" id="3020898"/>
    <lineage>
        <taxon>Bacteria</taxon>
        <taxon>Pseudomonadati</taxon>
        <taxon>Nitrospirota</taxon>
        <taxon>Nitrospiria</taxon>
        <taxon>Nitrospirales</taxon>
        <taxon>Nitrospiraceae</taxon>
        <taxon>Candidatus Nitronereus</taxon>
    </lineage>
</organism>
<evidence type="ECO:0000313" key="2">
    <source>
        <dbReference type="Proteomes" id="UP001250932"/>
    </source>
</evidence>
<gene>
    <name evidence="1" type="ORF">PPG34_09365</name>
</gene>
<dbReference type="EMBL" id="JAQOUE010000001">
    <property type="protein sequence ID" value="MDT7042562.1"/>
    <property type="molecule type" value="Genomic_DNA"/>
</dbReference>
<proteinExistence type="predicted"/>
<sequence>MSDQLCMIDGCTNRAYAPSGTGQLCKDHFTNFVRWRRKKGGMGMFRKYNSMTMEERDNIVLEWGKTLSVG</sequence>